<gene>
    <name evidence="2" type="ORF">EM848_10115</name>
    <name evidence="1" type="ORF">EMO90_06065</name>
</gene>
<dbReference type="RefSeq" id="WP_150354809.1">
    <property type="nucleotide sequence ID" value="NZ_RZNZ01000007.1"/>
</dbReference>
<evidence type="ECO:0000313" key="2">
    <source>
        <dbReference type="EMBL" id="KAA8821808.1"/>
    </source>
</evidence>
<name>A0A5J5DY62_9BIFI</name>
<dbReference type="EMBL" id="RZOA01000024">
    <property type="protein sequence ID" value="KAA8821808.1"/>
    <property type="molecule type" value="Genomic_DNA"/>
</dbReference>
<dbReference type="EMBL" id="RZNZ01000007">
    <property type="protein sequence ID" value="KAA8820745.1"/>
    <property type="molecule type" value="Genomic_DNA"/>
</dbReference>
<sequence length="217" mass="24333">MDISKIDEKHAVMEVFSPLCELLPEFVRDCSANIRKDLSSSKRFDDRQKMRIAALLINMHMAKAWKEFHPARWWEVDDSGFFHLVHTPTGVTSYFHAVDPVTRGLPCAGHTLSAKARYSQKGAKGVGQLTTNVFGQPDLSEIRLTIACDYLFPDPAFLRVYKPLSPGRYGTKGKSAYSFPIMSDGGDGRGWTPGFEPEPDDEVDILSNLMTEEKVDC</sequence>
<protein>
    <submittedName>
        <fullName evidence="2">Uncharacterized protein</fullName>
    </submittedName>
</protein>
<proteinExistence type="predicted"/>
<reference evidence="3 4" key="1">
    <citation type="journal article" date="2019" name="Syst. Appl. Microbiol.">
        <title>Characterization of Bifidobacterium species in feaces of the Egyptian fruit bat: Description of B. vespertilionis sp. nov. and B. rousetti sp. nov.</title>
        <authorList>
            <person name="Modesto M."/>
            <person name="Satti M."/>
            <person name="Watanabe K."/>
            <person name="Puglisi E."/>
            <person name="Morelli L."/>
            <person name="Huang C.-H."/>
            <person name="Liou J.-S."/>
            <person name="Miyashita M."/>
            <person name="Tamura T."/>
            <person name="Saito S."/>
            <person name="Mori K."/>
            <person name="Huang L."/>
            <person name="Sciavilla P."/>
            <person name="Sandri C."/>
            <person name="Spiezio C."/>
            <person name="Vitali F."/>
            <person name="Cavalieri D."/>
            <person name="Perpetuini G."/>
            <person name="Tofalo R."/>
            <person name="Bonetti A."/>
            <person name="Arita M."/>
            <person name="Mattarelli P."/>
        </authorList>
    </citation>
    <scope>NUCLEOTIDE SEQUENCE [LARGE SCALE GENOMIC DNA]</scope>
    <source>
        <strain evidence="1 4">RST16</strain>
        <strain evidence="2 3">RST8</strain>
    </source>
</reference>
<evidence type="ECO:0000313" key="3">
    <source>
        <dbReference type="Proteomes" id="UP000345527"/>
    </source>
</evidence>
<evidence type="ECO:0000313" key="1">
    <source>
        <dbReference type="EMBL" id="KAA8820745.1"/>
    </source>
</evidence>
<dbReference type="Proteomes" id="UP000374630">
    <property type="component" value="Unassembled WGS sequence"/>
</dbReference>
<dbReference type="AlphaFoldDB" id="A0A5J5DY62"/>
<organism evidence="2 3">
    <name type="scientific">Bifidobacterium vespertilionis</name>
    <dbReference type="NCBI Taxonomy" id="2562524"/>
    <lineage>
        <taxon>Bacteria</taxon>
        <taxon>Bacillati</taxon>
        <taxon>Actinomycetota</taxon>
        <taxon>Actinomycetes</taxon>
        <taxon>Bifidobacteriales</taxon>
        <taxon>Bifidobacteriaceae</taxon>
        <taxon>Bifidobacterium</taxon>
    </lineage>
</organism>
<keyword evidence="4" id="KW-1185">Reference proteome</keyword>
<comment type="caution">
    <text evidence="2">The sequence shown here is derived from an EMBL/GenBank/DDBJ whole genome shotgun (WGS) entry which is preliminary data.</text>
</comment>
<dbReference type="Proteomes" id="UP000345527">
    <property type="component" value="Unassembled WGS sequence"/>
</dbReference>
<evidence type="ECO:0000313" key="4">
    <source>
        <dbReference type="Proteomes" id="UP000374630"/>
    </source>
</evidence>
<accession>A0A5J5DY62</accession>